<gene>
    <name evidence="1" type="ORF">GWI71_10610</name>
</gene>
<dbReference type="InterPro" id="IPR045565">
    <property type="entry name" value="Phage_capsid_2"/>
</dbReference>
<dbReference type="Proteomes" id="UP000541347">
    <property type="component" value="Unassembled WGS sequence"/>
</dbReference>
<evidence type="ECO:0008006" key="3">
    <source>
        <dbReference type="Google" id="ProtNLM"/>
    </source>
</evidence>
<protein>
    <recommendedName>
        <fullName evidence="3">Major capsid protein</fullName>
    </recommendedName>
</protein>
<keyword evidence="2" id="KW-1185">Reference proteome</keyword>
<sequence length="299" mass="33536">MPAPFEIPDHFFSLFTTNVELLLQQKAPRFMGTVSMASYTGEAAQVVKQFGTVEFQERTGRGEDTNFSDIAHLQRWVYPTFYDLALPVEKIDELQMLGSPQSPYVEAMRAAYARRWDDVVISAFFGVSRTGKNGADSTNFNTNNAIAVTAGSGSSATGLTLEKLIRVRELMKKRDVDLSVEQAYIACSAQQISDLLRTTEVTSADYANLKRLESGEVSRFMGFEFVQTERLPTKIVGSDTVRRLPVWVPSGVHLGTWNGLTTRISERPDKKYITQIYMDCGMGSCRTQENKVFEIECKE</sequence>
<comment type="caution">
    <text evidence="1">The sequence shown here is derived from an EMBL/GenBank/DDBJ whole genome shotgun (WGS) entry which is preliminary data.</text>
</comment>
<name>A0ABW9ZKK3_9HYPH</name>
<dbReference type="Pfam" id="PF19821">
    <property type="entry name" value="Phage_capsid_2"/>
    <property type="match status" value="1"/>
</dbReference>
<evidence type="ECO:0000313" key="1">
    <source>
        <dbReference type="EMBL" id="NBN64131.1"/>
    </source>
</evidence>
<dbReference type="RefSeq" id="WP_161676068.1">
    <property type="nucleotide sequence ID" value="NZ_JAABLP010000002.1"/>
</dbReference>
<organism evidence="1 2">
    <name type="scientific">Pannonibacter tanglangensis</name>
    <dbReference type="NCBI Taxonomy" id="2750084"/>
    <lineage>
        <taxon>Bacteria</taxon>
        <taxon>Pseudomonadati</taxon>
        <taxon>Pseudomonadota</taxon>
        <taxon>Alphaproteobacteria</taxon>
        <taxon>Hyphomicrobiales</taxon>
        <taxon>Stappiaceae</taxon>
        <taxon>Pannonibacter</taxon>
    </lineage>
</organism>
<dbReference type="EMBL" id="JAABLP010000002">
    <property type="protein sequence ID" value="NBN64131.1"/>
    <property type="molecule type" value="Genomic_DNA"/>
</dbReference>
<accession>A0ABW9ZKK3</accession>
<proteinExistence type="predicted"/>
<evidence type="ECO:0000313" key="2">
    <source>
        <dbReference type="Proteomes" id="UP000541347"/>
    </source>
</evidence>
<reference evidence="1 2" key="1">
    <citation type="submission" date="2020-01" db="EMBL/GenBank/DDBJ databases">
        <authorList>
            <person name="Peng S.Y."/>
            <person name="Li J."/>
            <person name="Wang M."/>
            <person name="Wang L."/>
            <person name="Wang C.Q."/>
            <person name="Wang J.R."/>
        </authorList>
    </citation>
    <scope>NUCLEOTIDE SEQUENCE [LARGE SCALE GENOMIC DNA]</scope>
    <source>
        <strain evidence="1 2">XCT-34</strain>
    </source>
</reference>